<dbReference type="OrthoDB" id="4737581at2759"/>
<evidence type="ECO:0000313" key="2">
    <source>
        <dbReference type="Proteomes" id="UP000499080"/>
    </source>
</evidence>
<proteinExistence type="predicted"/>
<evidence type="ECO:0008006" key="3">
    <source>
        <dbReference type="Google" id="ProtNLM"/>
    </source>
</evidence>
<keyword evidence="2" id="KW-1185">Reference proteome</keyword>
<name>A0A4Y2F2I9_ARAVE</name>
<accession>A0A4Y2F2I9</accession>
<comment type="caution">
    <text evidence="1">The sequence shown here is derived from an EMBL/GenBank/DDBJ whole genome shotgun (WGS) entry which is preliminary data.</text>
</comment>
<dbReference type="Proteomes" id="UP000499080">
    <property type="component" value="Unassembled WGS sequence"/>
</dbReference>
<protein>
    <recommendedName>
        <fullName evidence="3">Histone-lysine N-methyltransferase SETMAR</fullName>
    </recommendedName>
</protein>
<dbReference type="Gene3D" id="3.30.420.10">
    <property type="entry name" value="Ribonuclease H-like superfamily/Ribonuclease H"/>
    <property type="match status" value="1"/>
</dbReference>
<gene>
    <name evidence="1" type="ORF">AVEN_240359_1</name>
</gene>
<evidence type="ECO:0000313" key="1">
    <source>
        <dbReference type="EMBL" id="GBM34997.1"/>
    </source>
</evidence>
<reference evidence="1 2" key="1">
    <citation type="journal article" date="2019" name="Sci. Rep.">
        <title>Orb-weaving spider Araneus ventricosus genome elucidates the spidroin gene catalogue.</title>
        <authorList>
            <person name="Kono N."/>
            <person name="Nakamura H."/>
            <person name="Ohtoshi R."/>
            <person name="Moran D.A.P."/>
            <person name="Shinohara A."/>
            <person name="Yoshida Y."/>
            <person name="Fujiwara M."/>
            <person name="Mori M."/>
            <person name="Tomita M."/>
            <person name="Arakawa K."/>
        </authorList>
    </citation>
    <scope>NUCLEOTIDE SEQUENCE [LARGE SCALE GENOMIC DNA]</scope>
</reference>
<organism evidence="1 2">
    <name type="scientific">Araneus ventricosus</name>
    <name type="common">Orbweaver spider</name>
    <name type="synonym">Epeira ventricosa</name>
    <dbReference type="NCBI Taxonomy" id="182803"/>
    <lineage>
        <taxon>Eukaryota</taxon>
        <taxon>Metazoa</taxon>
        <taxon>Ecdysozoa</taxon>
        <taxon>Arthropoda</taxon>
        <taxon>Chelicerata</taxon>
        <taxon>Arachnida</taxon>
        <taxon>Araneae</taxon>
        <taxon>Araneomorphae</taxon>
        <taxon>Entelegynae</taxon>
        <taxon>Araneoidea</taxon>
        <taxon>Araneidae</taxon>
        <taxon>Araneus</taxon>
    </lineage>
</organism>
<dbReference type="InterPro" id="IPR036397">
    <property type="entry name" value="RNaseH_sf"/>
</dbReference>
<dbReference type="AlphaFoldDB" id="A0A4Y2F2I9"/>
<dbReference type="GO" id="GO:0003676">
    <property type="term" value="F:nucleic acid binding"/>
    <property type="evidence" value="ECO:0007669"/>
    <property type="project" value="InterPro"/>
</dbReference>
<dbReference type="EMBL" id="BGPR01000773">
    <property type="protein sequence ID" value="GBM34997.1"/>
    <property type="molecule type" value="Genomic_DNA"/>
</dbReference>
<sequence length="92" mass="10395">MLPPSASCVVLAAFFKHKVGLWKTLNAAISYQSSLKLRRAILTFGVVLIHDNAHPHSAVVTQELLEQFKWDVSDRRHITPTYQRVILISSLN</sequence>